<dbReference type="AlphaFoldDB" id="M6CWF8"/>
<name>M6CWF8_9LEPT</name>
<proteinExistence type="predicted"/>
<dbReference type="Proteomes" id="UP000011988">
    <property type="component" value="Unassembled WGS sequence"/>
</dbReference>
<organism evidence="1 2">
    <name type="scientific">Leptospira alstonii serovar Sichuan str. 79601</name>
    <dbReference type="NCBI Taxonomy" id="1218565"/>
    <lineage>
        <taxon>Bacteria</taxon>
        <taxon>Pseudomonadati</taxon>
        <taxon>Spirochaetota</taxon>
        <taxon>Spirochaetia</taxon>
        <taxon>Leptospirales</taxon>
        <taxon>Leptospiraceae</taxon>
        <taxon>Leptospira</taxon>
    </lineage>
</organism>
<accession>M6CWF8</accession>
<gene>
    <name evidence="1" type="ORF">LEP1GSC194_3171</name>
</gene>
<reference evidence="1 2" key="1">
    <citation type="submission" date="2013-01" db="EMBL/GenBank/DDBJ databases">
        <authorList>
            <person name="Harkins D.M."/>
            <person name="Durkin A.S."/>
            <person name="Brinkac L.M."/>
            <person name="Haft D.H."/>
            <person name="Selengut J.D."/>
            <person name="Sanka R."/>
            <person name="DePew J."/>
            <person name="Purushe J."/>
            <person name="Galloway R.L."/>
            <person name="Vinetz J.M."/>
            <person name="Sutton G.G."/>
            <person name="Nierman W.C."/>
            <person name="Fouts D.E."/>
        </authorList>
    </citation>
    <scope>NUCLEOTIDE SEQUENCE [LARGE SCALE GENOMIC DNA]</scope>
    <source>
        <strain evidence="1 2">79601</strain>
    </source>
</reference>
<evidence type="ECO:0000313" key="1">
    <source>
        <dbReference type="EMBL" id="EMJ94831.1"/>
    </source>
</evidence>
<comment type="caution">
    <text evidence="1">The sequence shown here is derived from an EMBL/GenBank/DDBJ whole genome shotgun (WGS) entry which is preliminary data.</text>
</comment>
<dbReference type="EMBL" id="ANIK01000045">
    <property type="protein sequence ID" value="EMJ94831.1"/>
    <property type="molecule type" value="Genomic_DNA"/>
</dbReference>
<sequence>MRSDSFDINTRYLKEPPPPFIETGYTDFKKFYETFAKKKIQLSLLIDYCKNLKKNKITPECLIIGGSFLRNEDSKDAIIKIIAVFKPKMKVDHKSNSKYFSRNGEAFQKYKGKIEPIGRMTIADPMDVNSLQGSLIDDLHKDHSLDNSFAKVGLVKLSFDEVVPNEE</sequence>
<protein>
    <submittedName>
        <fullName evidence="1">Uncharacterized protein</fullName>
    </submittedName>
</protein>
<dbReference type="RefSeq" id="WP_020773523.1">
    <property type="nucleotide sequence ID" value="NZ_ANIK01000045.1"/>
</dbReference>
<evidence type="ECO:0000313" key="2">
    <source>
        <dbReference type="Proteomes" id="UP000011988"/>
    </source>
</evidence>